<name>A0A9W4SEB6_9GLOM</name>
<gene>
    <name evidence="7" type="ORF">FWILDA_LOCUS1952</name>
</gene>
<protein>
    <submittedName>
        <fullName evidence="7">14271_t:CDS:1</fullName>
    </submittedName>
</protein>
<evidence type="ECO:0000256" key="4">
    <source>
        <dbReference type="ARBA" id="ARBA00022989"/>
    </source>
</evidence>
<dbReference type="Proteomes" id="UP001153678">
    <property type="component" value="Unassembled WGS sequence"/>
</dbReference>
<accession>A0A9W4SEB6</accession>
<evidence type="ECO:0000313" key="7">
    <source>
        <dbReference type="EMBL" id="CAI2165203.1"/>
    </source>
</evidence>
<feature type="transmembrane region" description="Helical" evidence="6">
    <location>
        <begin position="33"/>
        <end position="56"/>
    </location>
</feature>
<keyword evidence="5 6" id="KW-0472">Membrane</keyword>
<comment type="subcellular location">
    <subcellularLocation>
        <location evidence="1">Membrane</location>
        <topology evidence="1">Multi-pass membrane protein</topology>
    </subcellularLocation>
</comment>
<organism evidence="7 8">
    <name type="scientific">Funneliformis geosporum</name>
    <dbReference type="NCBI Taxonomy" id="1117311"/>
    <lineage>
        <taxon>Eukaryota</taxon>
        <taxon>Fungi</taxon>
        <taxon>Fungi incertae sedis</taxon>
        <taxon>Mucoromycota</taxon>
        <taxon>Glomeromycotina</taxon>
        <taxon>Glomeromycetes</taxon>
        <taxon>Glomerales</taxon>
        <taxon>Glomeraceae</taxon>
        <taxon>Funneliformis</taxon>
    </lineage>
</organism>
<evidence type="ECO:0000313" key="8">
    <source>
        <dbReference type="Proteomes" id="UP001153678"/>
    </source>
</evidence>
<comment type="similarity">
    <text evidence="2">Belongs to the IFI6/IFI27 family.</text>
</comment>
<keyword evidence="3 6" id="KW-0812">Transmembrane</keyword>
<feature type="transmembrane region" description="Helical" evidence="6">
    <location>
        <begin position="98"/>
        <end position="125"/>
    </location>
</feature>
<keyword evidence="4 6" id="KW-1133">Transmembrane helix</keyword>
<proteinExistence type="inferred from homology"/>
<evidence type="ECO:0000256" key="2">
    <source>
        <dbReference type="ARBA" id="ARBA00007262"/>
    </source>
</evidence>
<dbReference type="AlphaFoldDB" id="A0A9W4SEB6"/>
<dbReference type="InterPro" id="IPR009311">
    <property type="entry name" value="IFI6/IFI27-like"/>
</dbReference>
<evidence type="ECO:0000256" key="1">
    <source>
        <dbReference type="ARBA" id="ARBA00004141"/>
    </source>
</evidence>
<dbReference type="Gene3D" id="6.10.110.10">
    <property type="match status" value="1"/>
</dbReference>
<evidence type="ECO:0000256" key="6">
    <source>
        <dbReference type="SAM" id="Phobius"/>
    </source>
</evidence>
<sequence length="289" mass="33016">MLTDKQIFTIVIFTAFANDDFLTSVRHFWENPWIAGVIITVIIWLIILLVPSCILIKIINACGFGVKGIKKKTYASSYMSSYNGDVPKKSCLSKLQSIGAAGLGVPGNFCCIVIVITIYVIFGFLSVDLASVGFLLGTKLVDLLGRLQLNPTEKQYFERFIQIEESTLNDHNMMIFTLMPALLYNDLMLKCFIETFMTSSSFADSKLYRFNFKDYNLTEEETMNNTVYNSLIGKYERPRVKFILKGDYMIGYDLDLNNYPIKSFKWLREIWKLINVGNPSCKLEKVNFG</sequence>
<keyword evidence="8" id="KW-1185">Reference proteome</keyword>
<comment type="caution">
    <text evidence="7">The sequence shown here is derived from an EMBL/GenBank/DDBJ whole genome shotgun (WGS) entry which is preliminary data.</text>
</comment>
<dbReference type="OrthoDB" id="2393814at2759"/>
<dbReference type="Pfam" id="PF06140">
    <property type="entry name" value="Ifi-6-16"/>
    <property type="match status" value="1"/>
</dbReference>
<evidence type="ECO:0000256" key="5">
    <source>
        <dbReference type="ARBA" id="ARBA00023136"/>
    </source>
</evidence>
<evidence type="ECO:0000256" key="3">
    <source>
        <dbReference type="ARBA" id="ARBA00022692"/>
    </source>
</evidence>
<dbReference type="InterPro" id="IPR038213">
    <property type="entry name" value="IFI6/IFI27-like_sf"/>
</dbReference>
<reference evidence="7" key="1">
    <citation type="submission" date="2022-08" db="EMBL/GenBank/DDBJ databases">
        <authorList>
            <person name="Kallberg Y."/>
            <person name="Tangrot J."/>
            <person name="Rosling A."/>
        </authorList>
    </citation>
    <scope>NUCLEOTIDE SEQUENCE</scope>
    <source>
        <strain evidence="7">Wild A</strain>
    </source>
</reference>
<dbReference type="EMBL" id="CAMKVN010000205">
    <property type="protein sequence ID" value="CAI2165203.1"/>
    <property type="molecule type" value="Genomic_DNA"/>
</dbReference>
<dbReference type="GO" id="GO:0016020">
    <property type="term" value="C:membrane"/>
    <property type="evidence" value="ECO:0007669"/>
    <property type="project" value="UniProtKB-SubCell"/>
</dbReference>